<dbReference type="SMART" id="SM00062">
    <property type="entry name" value="PBPb"/>
    <property type="match status" value="1"/>
</dbReference>
<dbReference type="Pfam" id="PF13487">
    <property type="entry name" value="HD_5"/>
    <property type="match status" value="1"/>
</dbReference>
<keyword evidence="4" id="KW-1185">Reference proteome</keyword>
<gene>
    <name evidence="3" type="ORF">QWJ08_02060</name>
</gene>
<dbReference type="Pfam" id="PF00497">
    <property type="entry name" value="SBP_bac_3"/>
    <property type="match status" value="1"/>
</dbReference>
<dbReference type="InterPro" id="IPR003607">
    <property type="entry name" value="HD/PDEase_dom"/>
</dbReference>
<dbReference type="SUPFAM" id="SSF53850">
    <property type="entry name" value="Periplasmic binding protein-like II"/>
    <property type="match status" value="1"/>
</dbReference>
<dbReference type="Gene3D" id="1.10.3210.10">
    <property type="entry name" value="Hypothetical protein af1432"/>
    <property type="match status" value="2"/>
</dbReference>
<evidence type="ECO:0000259" key="2">
    <source>
        <dbReference type="PROSITE" id="PS51832"/>
    </source>
</evidence>
<evidence type="ECO:0000313" key="3">
    <source>
        <dbReference type="EMBL" id="MDN2480188.1"/>
    </source>
</evidence>
<keyword evidence="1" id="KW-0812">Transmembrane</keyword>
<keyword evidence="1" id="KW-0472">Membrane</keyword>
<dbReference type="PANTHER" id="PTHR43155">
    <property type="entry name" value="CYCLIC DI-GMP PHOSPHODIESTERASE PA4108-RELATED"/>
    <property type="match status" value="1"/>
</dbReference>
<dbReference type="Proteomes" id="UP001169719">
    <property type="component" value="Unassembled WGS sequence"/>
</dbReference>
<dbReference type="CDD" id="cd01007">
    <property type="entry name" value="PBP2_BvgS_HisK_like"/>
    <property type="match status" value="1"/>
</dbReference>
<feature type="domain" description="HD-GYP" evidence="2">
    <location>
        <begin position="821"/>
        <end position="1035"/>
    </location>
</feature>
<evidence type="ECO:0000256" key="1">
    <source>
        <dbReference type="SAM" id="Phobius"/>
    </source>
</evidence>
<dbReference type="SMART" id="SM00471">
    <property type="entry name" value="HDc"/>
    <property type="match status" value="1"/>
</dbReference>
<dbReference type="EMBL" id="JAUEOZ010000001">
    <property type="protein sequence ID" value="MDN2480188.1"/>
    <property type="molecule type" value="Genomic_DNA"/>
</dbReference>
<comment type="caution">
    <text evidence="3">The sequence shown here is derived from an EMBL/GenBank/DDBJ whole genome shotgun (WGS) entry which is preliminary data.</text>
</comment>
<dbReference type="RefSeq" id="WP_289960483.1">
    <property type="nucleotide sequence ID" value="NZ_JAUEOZ010000001.1"/>
</dbReference>
<proteinExistence type="predicted"/>
<dbReference type="Gene3D" id="3.40.190.10">
    <property type="entry name" value="Periplasmic binding protein-like II"/>
    <property type="match status" value="2"/>
</dbReference>
<dbReference type="PANTHER" id="PTHR43155:SF2">
    <property type="entry name" value="CYCLIC DI-GMP PHOSPHODIESTERASE PA4108"/>
    <property type="match status" value="1"/>
</dbReference>
<organism evidence="3 4">
    <name type="scientific">Vibrio agarivorans</name>
    <dbReference type="NCBI Taxonomy" id="153622"/>
    <lineage>
        <taxon>Bacteria</taxon>
        <taxon>Pseudomonadati</taxon>
        <taxon>Pseudomonadota</taxon>
        <taxon>Gammaproteobacteria</taxon>
        <taxon>Vibrionales</taxon>
        <taxon>Vibrionaceae</taxon>
        <taxon>Vibrio</taxon>
    </lineage>
</organism>
<protein>
    <submittedName>
        <fullName evidence="3">Transporter substrate-binding domain-containing protein</fullName>
    </submittedName>
</protein>
<dbReference type="Gene3D" id="3.30.450.20">
    <property type="entry name" value="PAS domain"/>
    <property type="match status" value="1"/>
</dbReference>
<evidence type="ECO:0000313" key="4">
    <source>
        <dbReference type="Proteomes" id="UP001169719"/>
    </source>
</evidence>
<reference evidence="3" key="1">
    <citation type="submission" date="2024-05" db="EMBL/GenBank/DDBJ databases">
        <title>Genome Sequences of Four Agar- Degrading Marine Bacteria.</title>
        <authorList>
            <person name="Phillips E.K."/>
            <person name="Shaffer J.C."/>
            <person name="Henson M.W."/>
            <person name="Temperton B."/>
            <person name="Thrash C.J."/>
            <person name="Martin M.O."/>
        </authorList>
    </citation>
    <scope>NUCLEOTIDE SEQUENCE</scope>
    <source>
        <strain evidence="3">EKP203</strain>
    </source>
</reference>
<dbReference type="InterPro" id="IPR037522">
    <property type="entry name" value="HD_GYP_dom"/>
</dbReference>
<accession>A0ABT7XWN4</accession>
<name>A0ABT7XWN4_9VIBR</name>
<dbReference type="SUPFAM" id="SSF109604">
    <property type="entry name" value="HD-domain/PDEase-like"/>
    <property type="match status" value="2"/>
</dbReference>
<keyword evidence="1" id="KW-1133">Transmembrane helix</keyword>
<dbReference type="PROSITE" id="PS51832">
    <property type="entry name" value="HD_GYP"/>
    <property type="match status" value="1"/>
</dbReference>
<sequence>MIDRFRKESKYSIRFTVGVMFALATVMTAAAAVSLQYYFSSQFASERAISEFSTAANHFSDDVNDFDTRMTHATKLMRDIVAESSGEERDWLRLFSRLADANNEVYSVYFGAEDDTFYQVVNLSSSEVVRDRIGALDEDRWAVITVSGSDDSRIKQTTFFDERYVARGTVREKSNYFPTQRPWYRVSESEKVNKTEPYLFQHLKVTGQTFTMATHSNQVVVGIDVLLSSLSGRLIEQLNRYNGEAYVFNANGEVLASNEPQTQRQAIPEHSPVNLTPKQQALVQSVGSLKVSNQDAWAPIDYALAGKPRGYAIDLLNIVASSTGLKFEYINGFTWGELLKQFNSGGLDVLHSVQYHENGYAKGAYSAPLFSLEFGVLVTDENKGLTALDELSGNKLAILSGWSVLPKLKQDLPNIEWVEVPDIIDALRLLQKGDVAGVIDSAPILQQAAVQYFLDNTHIVTDLPLLKSQYTTDFHLVLSNENRALVEVINLAIENISPRQRQALEDKWLKPLEQGAVNTERLIPYPELYQLINDGNNHGKLLEREVDGETLLFYLQSVEIQNIDEYFAIVVPKSEVLALVKERTRKTIMITGAVLCLLLPLIWKMATPIVKPINALRLETEKIEERQYEKVRKVDTQVKELWELSTSICDMSEKLRTHEKQQEEFIESFIRLIAQAIDDKSAYTAGHCNRVPEVAMMLAKAAERSQSGTFKDFKFHNDKEEREFRIAAWLHDCGKITQPEHIVDKGTKLEANYNRIHEIRTRFEVLWRDAEIVCLQARLDNPHNIDDAKAELTSKQKQLQDDFAFIASVNIGGEFIDDDKLQRIKHIAQQTWTRYFDDRLGLSQVEEMRLSDTKPTLPVTELLLSDRAEHKIKRERDVEFDPRFEINVQTPEFLYNLGEVYNLSISRGTLTAEDRYKINEHMISGIKMLESLPFPDELKMVPRYATTHHETLKGTGYPRKLTAEALTIKDRIIAIADIFEALTAADRPYKKGKPLSVAIDIMHKMAKDEHIDMELFKLFLTSHCYRTYAEQNLATHQVDEVDIEKYLG</sequence>
<dbReference type="Gene3D" id="6.10.340.10">
    <property type="match status" value="1"/>
</dbReference>
<dbReference type="CDD" id="cd00077">
    <property type="entry name" value="HDc"/>
    <property type="match status" value="1"/>
</dbReference>
<dbReference type="InterPro" id="IPR001638">
    <property type="entry name" value="Solute-binding_3/MltF_N"/>
</dbReference>
<feature type="transmembrane region" description="Helical" evidence="1">
    <location>
        <begin position="12"/>
        <end position="39"/>
    </location>
</feature>